<comment type="caution">
    <text evidence="1">The sequence shown here is derived from an EMBL/GenBank/DDBJ whole genome shotgun (WGS) entry which is preliminary data.</text>
</comment>
<dbReference type="Pfam" id="PF14305">
    <property type="entry name" value="ATPgrasp_TupA"/>
    <property type="match status" value="1"/>
</dbReference>
<accession>A0ABU3EUB5</accession>
<dbReference type="SUPFAM" id="SSF56059">
    <property type="entry name" value="Glutathione synthetase ATP-binding domain-like"/>
    <property type="match status" value="1"/>
</dbReference>
<evidence type="ECO:0000313" key="1">
    <source>
        <dbReference type="EMBL" id="MDT2597933.1"/>
    </source>
</evidence>
<dbReference type="EMBL" id="JARPYR010000040">
    <property type="protein sequence ID" value="MDT2597933.1"/>
    <property type="molecule type" value="Genomic_DNA"/>
</dbReference>
<protein>
    <submittedName>
        <fullName evidence="1">ATP-grasp fold amidoligase family protein</fullName>
    </submittedName>
</protein>
<name>A0ABU3EUB5_9ENTE</name>
<reference evidence="1 2" key="1">
    <citation type="submission" date="2023-03" db="EMBL/GenBank/DDBJ databases">
        <authorList>
            <person name="Shen W."/>
            <person name="Cai J."/>
        </authorList>
    </citation>
    <scope>NUCLEOTIDE SEQUENCE [LARGE SCALE GENOMIC DNA]</scope>
    <source>
        <strain evidence="1 2">P72-2</strain>
    </source>
</reference>
<dbReference type="InterPro" id="IPR029465">
    <property type="entry name" value="ATPgrasp_TupA"/>
</dbReference>
<sequence>MQLKSKIKKIPYIESFYRNAQYIYYKHIVGEVPQAKRIFKKTFGYDLNLNNPKTFTEKINYLKLYYASEENAVLAGDKVGLHEFLKKKNVIDLTVPMLNVVNSVKKIKWDRLPNQFVIKKSNASGFNLIVENRKKLCIEDLKEILVSWEKQVYGLTTAEPHYSKMPSRFIIEEYLPNIDRDWKIFFCNGEPCMVEAYLWDEQEKMIGHRKTVYITTDLQGKVLQIDADEELLTESNSEYEALRYIDLPVQFDQMIEYGRILAAEFPFVRVDFFISDDRLFLGELTFTPAAGLDNYSEEIERWLGKKIRLPHEKK</sequence>
<keyword evidence="2" id="KW-1185">Reference proteome</keyword>
<proteinExistence type="predicted"/>
<evidence type="ECO:0000313" key="2">
    <source>
        <dbReference type="Proteomes" id="UP001256547"/>
    </source>
</evidence>
<organism evidence="1 2">
    <name type="scientific">Enterococcus dongliensis</name>
    <dbReference type="NCBI Taxonomy" id="2559925"/>
    <lineage>
        <taxon>Bacteria</taxon>
        <taxon>Bacillati</taxon>
        <taxon>Bacillota</taxon>
        <taxon>Bacilli</taxon>
        <taxon>Lactobacillales</taxon>
        <taxon>Enterococcaceae</taxon>
        <taxon>Enterococcus</taxon>
    </lineage>
</organism>
<dbReference type="Proteomes" id="UP001256547">
    <property type="component" value="Unassembled WGS sequence"/>
</dbReference>
<gene>
    <name evidence="1" type="ORF">P7D39_13080</name>
</gene>
<dbReference type="RefSeq" id="WP_137604494.1">
    <property type="nucleotide sequence ID" value="NZ_JARPYR010000040.1"/>
</dbReference>